<evidence type="ECO:0000313" key="2">
    <source>
        <dbReference type="EMBL" id="CED92752.1"/>
    </source>
</evidence>
<dbReference type="SUPFAM" id="SSF51735">
    <property type="entry name" value="NAD(P)-binding Rossmann-fold domains"/>
    <property type="match status" value="1"/>
</dbReference>
<name>A0A1L7RSY1_9ACTO</name>
<dbReference type="PANTHER" id="PTHR15020:SF11">
    <property type="entry name" value="OS06G0360300 PROTEIN"/>
    <property type="match status" value="1"/>
</dbReference>
<reference evidence="2" key="1">
    <citation type="submission" date="2014-07" db="EMBL/GenBank/DDBJ databases">
        <authorList>
            <person name="Zhang J.E."/>
            <person name="Yang H."/>
            <person name="Guo J."/>
            <person name="Deng Z."/>
            <person name="Luo H."/>
            <person name="Luo M."/>
            <person name="Zhao B."/>
        </authorList>
    </citation>
    <scope>NUCLEOTIDE SEQUENCE</scope>
    <source>
        <strain evidence="2">AM4</strain>
    </source>
</reference>
<evidence type="ECO:0000259" key="1">
    <source>
        <dbReference type="Pfam" id="PF13460"/>
    </source>
</evidence>
<dbReference type="PANTHER" id="PTHR15020">
    <property type="entry name" value="FLAVIN REDUCTASE-RELATED"/>
    <property type="match status" value="1"/>
</dbReference>
<dbReference type="Pfam" id="PF13460">
    <property type="entry name" value="NAD_binding_10"/>
    <property type="match status" value="1"/>
</dbReference>
<proteinExistence type="predicted"/>
<gene>
    <name evidence="2" type="ORF">AAM4_0732</name>
</gene>
<dbReference type="Gene3D" id="3.40.50.720">
    <property type="entry name" value="NAD(P)-binding Rossmann-like Domain"/>
    <property type="match status" value="1"/>
</dbReference>
<dbReference type="InterPro" id="IPR016040">
    <property type="entry name" value="NAD(P)-bd_dom"/>
</dbReference>
<organism evidence="2">
    <name type="scientific">Actinomyces succiniciruminis</name>
    <dbReference type="NCBI Taxonomy" id="1522002"/>
    <lineage>
        <taxon>Bacteria</taxon>
        <taxon>Bacillati</taxon>
        <taxon>Actinomycetota</taxon>
        <taxon>Actinomycetes</taxon>
        <taxon>Actinomycetales</taxon>
        <taxon>Actinomycetaceae</taxon>
        <taxon>Actinomyces</taxon>
    </lineage>
</organism>
<dbReference type="AlphaFoldDB" id="A0A1L7RSY1"/>
<dbReference type="EMBL" id="LK995477">
    <property type="protein sequence ID" value="CED92752.1"/>
    <property type="molecule type" value="Genomic_DNA"/>
</dbReference>
<protein>
    <submittedName>
        <fullName evidence="2">NmrA protein</fullName>
    </submittedName>
</protein>
<feature type="domain" description="NAD(P)-binding" evidence="1">
    <location>
        <begin position="11"/>
        <end position="183"/>
    </location>
</feature>
<accession>A0A1L7RSY1</accession>
<sequence length="247" mass="26490">MSDTRTVLVIGATGQVGRVVVAEALARGLSVRAQSRNAARAARSLPAGADIVEASPTDAASLAAVLDGVDVVILTHGGDADLEHNYYAVIPALLEALTDRPEVYISLMTSMYISHPSGESWDWKRRAERLVRASGHPYTIVRPGWFDYQGPDDTQIDLRQGDLVEGQPGVDRHHIAQVLIEGALNPSGEHRTVEVFSRPGAPVTDFEALFAATQPDTEAGRGALDQDLVPLADEPARVQADIDRLDA</sequence>
<dbReference type="RefSeq" id="WP_210579162.1">
    <property type="nucleotide sequence ID" value="NZ_LK995477.1"/>
</dbReference>
<dbReference type="InterPro" id="IPR036291">
    <property type="entry name" value="NAD(P)-bd_dom_sf"/>
</dbReference>